<accession>A0A830HIY2</accession>
<dbReference type="AlphaFoldDB" id="A0A830HIY2"/>
<organism evidence="3 4">
    <name type="scientific">Pycnococcus provasolii</name>
    <dbReference type="NCBI Taxonomy" id="41880"/>
    <lineage>
        <taxon>Eukaryota</taxon>
        <taxon>Viridiplantae</taxon>
        <taxon>Chlorophyta</taxon>
        <taxon>Pseudoscourfieldiophyceae</taxon>
        <taxon>Pseudoscourfieldiales</taxon>
        <taxon>Pycnococcaceae</taxon>
        <taxon>Pycnococcus</taxon>
    </lineage>
</organism>
<feature type="compositionally biased region" description="Polar residues" evidence="2">
    <location>
        <begin position="257"/>
        <end position="266"/>
    </location>
</feature>
<dbReference type="Proteomes" id="UP000660262">
    <property type="component" value="Unassembled WGS sequence"/>
</dbReference>
<proteinExistence type="predicted"/>
<feature type="coiled-coil region" evidence="1">
    <location>
        <begin position="480"/>
        <end position="535"/>
    </location>
</feature>
<feature type="compositionally biased region" description="Basic and acidic residues" evidence="2">
    <location>
        <begin position="305"/>
        <end position="318"/>
    </location>
</feature>
<evidence type="ECO:0000256" key="1">
    <source>
        <dbReference type="SAM" id="Coils"/>
    </source>
</evidence>
<name>A0A830HIY2_9CHLO</name>
<evidence type="ECO:0000313" key="4">
    <source>
        <dbReference type="Proteomes" id="UP000660262"/>
    </source>
</evidence>
<keyword evidence="1" id="KW-0175">Coiled coil</keyword>
<feature type="compositionally biased region" description="Low complexity" evidence="2">
    <location>
        <begin position="229"/>
        <end position="244"/>
    </location>
</feature>
<comment type="caution">
    <text evidence="3">The sequence shown here is derived from an EMBL/GenBank/DDBJ whole genome shotgun (WGS) entry which is preliminary data.</text>
</comment>
<feature type="region of interest" description="Disordered" evidence="2">
    <location>
        <begin position="211"/>
        <end position="318"/>
    </location>
</feature>
<keyword evidence="4" id="KW-1185">Reference proteome</keyword>
<feature type="compositionally biased region" description="Acidic residues" evidence="2">
    <location>
        <begin position="286"/>
        <end position="296"/>
    </location>
</feature>
<evidence type="ECO:0000313" key="3">
    <source>
        <dbReference type="EMBL" id="GHP06543.1"/>
    </source>
</evidence>
<sequence length="543" mass="57988">MVLRLSVSAAASLSGPSAPSSSSPSPSVSKSSVKKGVPLTLPRTTLKERRIGGGDGANNNVGELHADAHASGNFPGLFFKARNVQQASASAMPFTGGAAEPNTALAAFATEAYKWSAVAVAMAFLAKGAQLVLGARGDERRLRVPLADASTSKTFGVAGWKRNMTVASITRQQTHDSNNEVVYAHTLLDVGDVVANLPPVPTNCGVVLEHERRGRVPPQVMHQAREAARSPTSTSPSSDPAESTVTASSKKQVRLPQLTSGSSTAKSRIAAEFEAEEHEAIKRETEEQEREAEEQEREAAQAAQREAEEAAEKAECEEMERLEAAEHLAAKERERLEREASEANKDVRISANEMDALEKRIQQLEARRVVRRAAWADAMAEPLMSSPPKPAQNNQVKLKLSRELAGLKEKGQLATAAIHDLTARIKALESVDVDPPASAPDVTAGRGDDISALMMAAALQPQEAPPAPSLPTLPPNVTNLEKVTKDMQEASAQAEVVAQRVTATGAVAEKLEETAAEEARAMAELMARVEKIEEVARRRHKGP</sequence>
<feature type="compositionally biased region" description="Low complexity" evidence="2">
    <location>
        <begin position="1"/>
        <end position="39"/>
    </location>
</feature>
<dbReference type="EMBL" id="BNJQ01000013">
    <property type="protein sequence ID" value="GHP06543.1"/>
    <property type="molecule type" value="Genomic_DNA"/>
</dbReference>
<protein>
    <submittedName>
        <fullName evidence="3">Uncharacterized protein</fullName>
    </submittedName>
</protein>
<feature type="region of interest" description="Disordered" evidence="2">
    <location>
        <begin position="1"/>
        <end position="43"/>
    </location>
</feature>
<evidence type="ECO:0000256" key="2">
    <source>
        <dbReference type="SAM" id="MobiDB-lite"/>
    </source>
</evidence>
<gene>
    <name evidence="3" type="ORF">PPROV_000528800</name>
</gene>
<reference evidence="3" key="1">
    <citation type="submission" date="2020-10" db="EMBL/GenBank/DDBJ databases">
        <title>Unveiling of a novel bifunctional photoreceptor, Dualchrome1, isolated from a cosmopolitan green alga.</title>
        <authorList>
            <person name="Suzuki S."/>
            <person name="Kawachi M."/>
        </authorList>
    </citation>
    <scope>NUCLEOTIDE SEQUENCE</scope>
    <source>
        <strain evidence="3">NIES 2893</strain>
    </source>
</reference>